<proteinExistence type="predicted"/>
<dbReference type="AlphaFoldDB" id="A0A0F9RMC6"/>
<reference evidence="1" key="1">
    <citation type="journal article" date="2015" name="Nature">
        <title>Complex archaea that bridge the gap between prokaryotes and eukaryotes.</title>
        <authorList>
            <person name="Spang A."/>
            <person name="Saw J.H."/>
            <person name="Jorgensen S.L."/>
            <person name="Zaremba-Niedzwiedzka K."/>
            <person name="Martijn J."/>
            <person name="Lind A.E."/>
            <person name="van Eijk R."/>
            <person name="Schleper C."/>
            <person name="Guy L."/>
            <person name="Ettema T.J."/>
        </authorList>
    </citation>
    <scope>NUCLEOTIDE SEQUENCE</scope>
</reference>
<evidence type="ECO:0008006" key="2">
    <source>
        <dbReference type="Google" id="ProtNLM"/>
    </source>
</evidence>
<protein>
    <recommendedName>
        <fullName evidence="2">DUF3800 domain-containing protein</fullName>
    </recommendedName>
</protein>
<accession>A0A0F9RMC6</accession>
<evidence type="ECO:0000313" key="1">
    <source>
        <dbReference type="EMBL" id="KKN57725.1"/>
    </source>
</evidence>
<dbReference type="InterPro" id="IPR024524">
    <property type="entry name" value="DUF3800"/>
</dbReference>
<organism evidence="1">
    <name type="scientific">marine sediment metagenome</name>
    <dbReference type="NCBI Taxonomy" id="412755"/>
    <lineage>
        <taxon>unclassified sequences</taxon>
        <taxon>metagenomes</taxon>
        <taxon>ecological metagenomes</taxon>
    </lineage>
</organism>
<dbReference type="EMBL" id="LAZR01000792">
    <property type="protein sequence ID" value="KKN57725.1"/>
    <property type="molecule type" value="Genomic_DNA"/>
</dbReference>
<name>A0A0F9RMC6_9ZZZZ</name>
<gene>
    <name evidence="1" type="ORF">LCGC14_0559240</name>
</gene>
<comment type="caution">
    <text evidence="1">The sequence shown here is derived from an EMBL/GenBank/DDBJ whole genome shotgun (WGS) entry which is preliminary data.</text>
</comment>
<dbReference type="Pfam" id="PF12686">
    <property type="entry name" value="DUF3800"/>
    <property type="match status" value="1"/>
</dbReference>
<sequence>MFVEICLTYIVYLDEFGHIGPYVSRTDPRHNDSPVFGLAGFALPIDQVRGFGTWFFQRKQELLAFEIARAGQHAAVWEKKGASLYTVTNVTKYAELRRFTFRLFNKIDTLGGFLFHVGGTKPHPPGEHNPNQLYRIVLREAIKRLNQHCEEDCDPNENFILTLDEHDQRDALITEAAIAMYNPAEPRRCLIEPPFQVESHRYQTMQAADWIAGLVGRLGAVWKAPLEYPENEIFRTYFEDRFNQKSVRSGIRG</sequence>